<evidence type="ECO:0000313" key="2">
    <source>
        <dbReference type="EMBL" id="EKD18230.1"/>
    </source>
</evidence>
<evidence type="ECO:0000256" key="1">
    <source>
        <dbReference type="SAM" id="MobiDB-lite"/>
    </source>
</evidence>
<keyword evidence="3" id="KW-1185">Reference proteome</keyword>
<feature type="region of interest" description="Disordered" evidence="1">
    <location>
        <begin position="200"/>
        <end position="258"/>
    </location>
</feature>
<dbReference type="KEGG" id="mbe:MBM_03223"/>
<reference evidence="2 3" key="1">
    <citation type="journal article" date="2012" name="BMC Genomics">
        <title>Sequencing the genome of Marssonina brunnea reveals fungus-poplar co-evolution.</title>
        <authorList>
            <person name="Zhu S."/>
            <person name="Cao Y.-Z."/>
            <person name="Jiang C."/>
            <person name="Tan B.-Y."/>
            <person name="Wang Z."/>
            <person name="Feng S."/>
            <person name="Zhang L."/>
            <person name="Su X.-H."/>
            <person name="Brejova B."/>
            <person name="Vinar T."/>
            <person name="Xu M."/>
            <person name="Wang M.-X."/>
            <person name="Zhang S.-G."/>
            <person name="Huang M.-R."/>
            <person name="Wu R."/>
            <person name="Zhou Y."/>
        </authorList>
    </citation>
    <scope>NUCLEOTIDE SEQUENCE [LARGE SCALE GENOMIC DNA]</scope>
    <source>
        <strain evidence="2 3">MB_m1</strain>
    </source>
</reference>
<proteinExistence type="predicted"/>
<dbReference type="AlphaFoldDB" id="K1WKP3"/>
<name>K1WKP3_MARBU</name>
<dbReference type="InParanoid" id="K1WKP3"/>
<dbReference type="HOGENOM" id="CLU_609850_0_0_1"/>
<gene>
    <name evidence="2" type="ORF">MBM_03223</name>
</gene>
<feature type="compositionally biased region" description="Basic and acidic residues" evidence="1">
    <location>
        <begin position="248"/>
        <end position="258"/>
    </location>
</feature>
<protein>
    <submittedName>
        <fullName evidence="2">Uncharacterized protein</fullName>
    </submittedName>
</protein>
<dbReference type="Proteomes" id="UP000006753">
    <property type="component" value="Unassembled WGS sequence"/>
</dbReference>
<sequence length="449" mass="48975">MPVTILQDDQNKRITYLPPLALQLEEEEQYQENAKDTAALTALNGEGGDAAYGKHQELNWAHYYSKDTKDTAERITKDTRDTAGCITKDTRHSISITKKTAARIAIGDIAARTAFKEGQHKDDIKDIAAKGTYRKNVKDKAARIAMKNQYREDARNVAGRITKGTTGITKDTKETKDIKDTKDIAERIIKDTAESITIRGWKKKGSQRQLTAPAHSASSQRQLTAPAHRASSQGQLTGPAHRAPFDSCEGRITGEGRMTDDGARAAGVMGDLRGGICSIGSRYGNPTEERSDERRRIKGGCLTSATRGRHKQKPNFVYCRPSSHADVRQTLTSGIQINCTAYSYVLNARRAKTTGEVASGRLASASAAQMQIILLRCPWSNEQASKLRKIVLTITQSGPGKALVSIIVKVRSIGISEMGEAKRAIIAGGRACGFWPSAVRTGPEISKHE</sequence>
<evidence type="ECO:0000313" key="3">
    <source>
        <dbReference type="Proteomes" id="UP000006753"/>
    </source>
</evidence>
<dbReference type="EMBL" id="JH921433">
    <property type="protein sequence ID" value="EKD18230.1"/>
    <property type="molecule type" value="Genomic_DNA"/>
</dbReference>
<accession>K1WKP3</accession>
<organism evidence="2 3">
    <name type="scientific">Marssonina brunnea f. sp. multigermtubi (strain MB_m1)</name>
    <name type="common">Marssonina leaf spot fungus</name>
    <dbReference type="NCBI Taxonomy" id="1072389"/>
    <lineage>
        <taxon>Eukaryota</taxon>
        <taxon>Fungi</taxon>
        <taxon>Dikarya</taxon>
        <taxon>Ascomycota</taxon>
        <taxon>Pezizomycotina</taxon>
        <taxon>Leotiomycetes</taxon>
        <taxon>Helotiales</taxon>
        <taxon>Drepanopezizaceae</taxon>
        <taxon>Drepanopeziza</taxon>
    </lineage>
</organism>